<reference evidence="1 2" key="1">
    <citation type="journal article" date="2018" name="Front. Microbiol.">
        <title>Genome-Wide Analysis of Corynespora cassiicola Leaf Fall Disease Putative Effectors.</title>
        <authorList>
            <person name="Lopez D."/>
            <person name="Ribeiro S."/>
            <person name="Label P."/>
            <person name="Fumanal B."/>
            <person name="Venisse J.S."/>
            <person name="Kohler A."/>
            <person name="de Oliveira R.R."/>
            <person name="Labutti K."/>
            <person name="Lipzen A."/>
            <person name="Lail K."/>
            <person name="Bauer D."/>
            <person name="Ohm R.A."/>
            <person name="Barry K.W."/>
            <person name="Spatafora J."/>
            <person name="Grigoriev I.V."/>
            <person name="Martin F.M."/>
            <person name="Pujade-Renaud V."/>
        </authorList>
    </citation>
    <scope>NUCLEOTIDE SEQUENCE [LARGE SCALE GENOMIC DNA]</scope>
    <source>
        <strain evidence="1 2">Philippines</strain>
    </source>
</reference>
<dbReference type="AlphaFoldDB" id="A0A2T2NET7"/>
<gene>
    <name evidence="1" type="ORF">BS50DRAFT_83646</name>
</gene>
<proteinExistence type="predicted"/>
<keyword evidence="2" id="KW-1185">Reference proteome</keyword>
<accession>A0A2T2NET7</accession>
<dbReference type="Proteomes" id="UP000240883">
    <property type="component" value="Unassembled WGS sequence"/>
</dbReference>
<sequence length="89" mass="10181">MVPSKRFEGRREGEDLDLCRICAGAPARERLAKCLCLVCRFSMHLSCPRVLPWWLCGTRAWLGGVHRVGYGFGRWPGVTWGQQITAYRQ</sequence>
<protein>
    <submittedName>
        <fullName evidence="1">Uncharacterized protein</fullName>
    </submittedName>
</protein>
<evidence type="ECO:0000313" key="1">
    <source>
        <dbReference type="EMBL" id="PSN63558.1"/>
    </source>
</evidence>
<dbReference type="EMBL" id="KZ678139">
    <property type="protein sequence ID" value="PSN63558.1"/>
    <property type="molecule type" value="Genomic_DNA"/>
</dbReference>
<evidence type="ECO:0000313" key="2">
    <source>
        <dbReference type="Proteomes" id="UP000240883"/>
    </source>
</evidence>
<name>A0A2T2NET7_CORCC</name>
<organism evidence="1 2">
    <name type="scientific">Corynespora cassiicola Philippines</name>
    <dbReference type="NCBI Taxonomy" id="1448308"/>
    <lineage>
        <taxon>Eukaryota</taxon>
        <taxon>Fungi</taxon>
        <taxon>Dikarya</taxon>
        <taxon>Ascomycota</taxon>
        <taxon>Pezizomycotina</taxon>
        <taxon>Dothideomycetes</taxon>
        <taxon>Pleosporomycetidae</taxon>
        <taxon>Pleosporales</taxon>
        <taxon>Corynesporascaceae</taxon>
        <taxon>Corynespora</taxon>
    </lineage>
</organism>